<reference evidence="3" key="1">
    <citation type="journal article" date="2015" name="Genome Announc.">
        <title>Draft genome sequence of the cellulolytic fungus Chaetomium globosum.</title>
        <authorList>
            <person name="Cuomo C.A."/>
            <person name="Untereiner W.A."/>
            <person name="Ma L.-J."/>
            <person name="Grabherr M."/>
            <person name="Birren B.W."/>
        </authorList>
    </citation>
    <scope>NUCLEOTIDE SEQUENCE [LARGE SCALE GENOMIC DNA]</scope>
    <source>
        <strain evidence="3">ATCC 6205 / CBS 148.51 / DSM 1962 / NBRC 6347 / NRRL 1970</strain>
    </source>
</reference>
<feature type="compositionally biased region" description="Basic residues" evidence="1">
    <location>
        <begin position="45"/>
        <end position="55"/>
    </location>
</feature>
<evidence type="ECO:0000256" key="1">
    <source>
        <dbReference type="SAM" id="MobiDB-lite"/>
    </source>
</evidence>
<sequence>MAGEDSPKAEYRRSPVMPPPDPTIHTLATFHGILCARTEQLLRAANKRTKSKRGAKRTEKKNNKKKKRKNDWNDNDSRRTGVVRYKEYALQPLYKALIAITSCADYDGEDSSTAGRFPVYLVRTGVEDGLSAPISFDAEMAAQKMKYVSENVVETKLEAAVDFVMALKAREIAVFGIQPDPASVVEPPRDKKGRKLTKLPNTQGVSDEKAAEWGWCGWGQWFDEVVGHRNEKITSDGYQDILLEFQMLREGKIFPTAIMHSW</sequence>
<proteinExistence type="predicted"/>
<feature type="region of interest" description="Disordered" evidence="1">
    <location>
        <begin position="1"/>
        <end position="23"/>
    </location>
</feature>
<evidence type="ECO:0000313" key="3">
    <source>
        <dbReference type="Proteomes" id="UP000001056"/>
    </source>
</evidence>
<dbReference type="HOGENOM" id="CLU_1061743_0_0_1"/>
<accession>Q2GU90</accession>
<dbReference type="EMBL" id="CH408034">
    <property type="protein sequence ID" value="EAQ84450.1"/>
    <property type="molecule type" value="Genomic_DNA"/>
</dbReference>
<feature type="region of interest" description="Disordered" evidence="1">
    <location>
        <begin position="44"/>
        <end position="77"/>
    </location>
</feature>
<dbReference type="OrthoDB" id="3513679at2759"/>
<gene>
    <name evidence="2" type="ORF">CHGG_08464</name>
</gene>
<dbReference type="Proteomes" id="UP000001056">
    <property type="component" value="Unassembled WGS sequence"/>
</dbReference>
<dbReference type="eggNOG" id="ENOG502RJ3G">
    <property type="taxonomic scope" value="Eukaryota"/>
</dbReference>
<keyword evidence="3" id="KW-1185">Reference proteome</keyword>
<name>Q2GU90_CHAGB</name>
<feature type="compositionally biased region" description="Basic and acidic residues" evidence="1">
    <location>
        <begin position="1"/>
        <end position="13"/>
    </location>
</feature>
<protein>
    <submittedName>
        <fullName evidence="2">Uncharacterized protein</fullName>
    </submittedName>
</protein>
<dbReference type="VEuPathDB" id="FungiDB:CHGG_08464"/>
<evidence type="ECO:0000313" key="2">
    <source>
        <dbReference type="EMBL" id="EAQ84450.1"/>
    </source>
</evidence>
<dbReference type="GeneID" id="4395350"/>
<dbReference type="AlphaFoldDB" id="Q2GU90"/>
<dbReference type="RefSeq" id="XP_001226391.1">
    <property type="nucleotide sequence ID" value="XM_001226390.1"/>
</dbReference>
<dbReference type="InParanoid" id="Q2GU90"/>
<organism evidence="2 3">
    <name type="scientific">Chaetomium globosum (strain ATCC 6205 / CBS 148.51 / DSM 1962 / NBRC 6347 / NRRL 1970)</name>
    <name type="common">Soil fungus</name>
    <dbReference type="NCBI Taxonomy" id="306901"/>
    <lineage>
        <taxon>Eukaryota</taxon>
        <taxon>Fungi</taxon>
        <taxon>Dikarya</taxon>
        <taxon>Ascomycota</taxon>
        <taxon>Pezizomycotina</taxon>
        <taxon>Sordariomycetes</taxon>
        <taxon>Sordariomycetidae</taxon>
        <taxon>Sordariales</taxon>
        <taxon>Chaetomiaceae</taxon>
        <taxon>Chaetomium</taxon>
    </lineage>
</organism>